<dbReference type="FunCoup" id="A0A200QKU8">
    <property type="interactions" value="1644"/>
</dbReference>
<name>A0A200QKU8_MACCD</name>
<feature type="region of interest" description="Disordered" evidence="1">
    <location>
        <begin position="610"/>
        <end position="663"/>
    </location>
</feature>
<dbReference type="PROSITE" id="PS50206">
    <property type="entry name" value="RHODANESE_3"/>
    <property type="match status" value="1"/>
</dbReference>
<dbReference type="STRING" id="56857.A0A200QKU8"/>
<protein>
    <submittedName>
        <fullName evidence="3">Rhodanese-like domain</fullName>
    </submittedName>
</protein>
<accession>A0A200QKU8</accession>
<keyword evidence="4" id="KW-1185">Reference proteome</keyword>
<dbReference type="GO" id="GO:0009704">
    <property type="term" value="P:de-etiolation"/>
    <property type="evidence" value="ECO:0007669"/>
    <property type="project" value="InterPro"/>
</dbReference>
<dbReference type="InterPro" id="IPR036873">
    <property type="entry name" value="Rhodanese-like_dom_sf"/>
</dbReference>
<dbReference type="EMBL" id="MVGT01001732">
    <property type="protein sequence ID" value="OVA11051.1"/>
    <property type="molecule type" value="Genomic_DNA"/>
</dbReference>
<evidence type="ECO:0000313" key="4">
    <source>
        <dbReference type="Proteomes" id="UP000195402"/>
    </source>
</evidence>
<dbReference type="Gene3D" id="3.40.250.10">
    <property type="entry name" value="Rhodanese-like domain"/>
    <property type="match status" value="1"/>
</dbReference>
<dbReference type="Proteomes" id="UP000195402">
    <property type="component" value="Unassembled WGS sequence"/>
</dbReference>
<evidence type="ECO:0000256" key="1">
    <source>
        <dbReference type="SAM" id="MobiDB-lite"/>
    </source>
</evidence>
<dbReference type="AlphaFoldDB" id="A0A200QKU8"/>
<dbReference type="SUPFAM" id="SSF52821">
    <property type="entry name" value="Rhodanese/Cell cycle control phosphatase"/>
    <property type="match status" value="1"/>
</dbReference>
<dbReference type="OrthoDB" id="551300at2759"/>
<proteinExistence type="predicted"/>
<organism evidence="3 4">
    <name type="scientific">Macleaya cordata</name>
    <name type="common">Five-seeded plume-poppy</name>
    <name type="synonym">Bocconia cordata</name>
    <dbReference type="NCBI Taxonomy" id="56857"/>
    <lineage>
        <taxon>Eukaryota</taxon>
        <taxon>Viridiplantae</taxon>
        <taxon>Streptophyta</taxon>
        <taxon>Embryophyta</taxon>
        <taxon>Tracheophyta</taxon>
        <taxon>Spermatophyta</taxon>
        <taxon>Magnoliopsida</taxon>
        <taxon>Ranunculales</taxon>
        <taxon>Papaveraceae</taxon>
        <taxon>Papaveroideae</taxon>
        <taxon>Macleaya</taxon>
    </lineage>
</organism>
<dbReference type="InterPro" id="IPR001763">
    <property type="entry name" value="Rhodanese-like_dom"/>
</dbReference>
<dbReference type="PANTHER" id="PTHR34209">
    <property type="entry name" value="RHODANESE/CELL CYCLE CONTROL PHOSPHATASE SUPERFAMILY PROTEIN"/>
    <property type="match status" value="1"/>
</dbReference>
<evidence type="ECO:0000259" key="2">
    <source>
        <dbReference type="PROSITE" id="PS50206"/>
    </source>
</evidence>
<dbReference type="GO" id="GO:0090333">
    <property type="term" value="P:regulation of stomatal closure"/>
    <property type="evidence" value="ECO:0007669"/>
    <property type="project" value="InterPro"/>
</dbReference>
<dbReference type="OMA" id="TIGLTYW"/>
<evidence type="ECO:0000313" key="3">
    <source>
        <dbReference type="EMBL" id="OVA11051.1"/>
    </source>
</evidence>
<comment type="caution">
    <text evidence="3">The sequence shown here is derived from an EMBL/GenBank/DDBJ whole genome shotgun (WGS) entry which is preliminary data.</text>
</comment>
<feature type="domain" description="Rhodanese" evidence="2">
    <location>
        <begin position="391"/>
        <end position="505"/>
    </location>
</feature>
<dbReference type="Pfam" id="PF00581">
    <property type="entry name" value="Rhodanese"/>
    <property type="match status" value="1"/>
</dbReference>
<dbReference type="PANTHER" id="PTHR34209:SF3">
    <property type="entry name" value="RHODANESE_CELL CYCLE CONTROL PHOSPHATASE SUPERFAMILY PROTEIN"/>
    <property type="match status" value="1"/>
</dbReference>
<reference evidence="3 4" key="1">
    <citation type="journal article" date="2017" name="Mol. Plant">
        <title>The Genome of Medicinal Plant Macleaya cordata Provides New Insights into Benzylisoquinoline Alkaloids Metabolism.</title>
        <authorList>
            <person name="Liu X."/>
            <person name="Liu Y."/>
            <person name="Huang P."/>
            <person name="Ma Y."/>
            <person name="Qing Z."/>
            <person name="Tang Q."/>
            <person name="Cao H."/>
            <person name="Cheng P."/>
            <person name="Zheng Y."/>
            <person name="Yuan Z."/>
            <person name="Zhou Y."/>
            <person name="Liu J."/>
            <person name="Tang Z."/>
            <person name="Zhuo Y."/>
            <person name="Zhang Y."/>
            <person name="Yu L."/>
            <person name="Huang J."/>
            <person name="Yang P."/>
            <person name="Peng Q."/>
            <person name="Zhang J."/>
            <person name="Jiang W."/>
            <person name="Zhang Z."/>
            <person name="Lin K."/>
            <person name="Ro D.K."/>
            <person name="Chen X."/>
            <person name="Xiong X."/>
            <person name="Shang Y."/>
            <person name="Huang S."/>
            <person name="Zeng J."/>
        </authorList>
    </citation>
    <scope>NUCLEOTIDE SEQUENCE [LARGE SCALE GENOMIC DNA]</scope>
    <source>
        <strain evidence="4">cv. BLH2017</strain>
        <tissue evidence="3">Root</tissue>
    </source>
</reference>
<dbReference type="InterPro" id="IPR044690">
    <property type="entry name" value="CAS_plant"/>
</dbReference>
<sequence>MLPIFCSPTPSACSSHSQILFHFGLRPLSPLGKGINIRWILEGRVFLGVPNGISARRVSFKTQATKFVYSHVIERPEVSGSVELTNSSPHLNELYNLGPGFSNNWSDSIEAINGSMPMGRGELSYVESSGISAVEEKLLYLPDQLTYSTNELSADAAVDASENTTSISDSLVVADDALTKLKTIIGEFVSGVNVSIDASVDKGDRAVKNTLDAVTSLITNTAKSVTEAVDSSVNSLSFNVNQAGNLAGNGVTGFSGDLKEATSKASSVAIDVLRQTIVSVEDYLASGTTFVVYYYSSAKELLPPEVRNALTLTEEKAIQFLSPVKTAFKQQVYIVIEGLEANLGLDPNDPIIPFVLLLGTSATLGISYWILTYGGYSGDLSPQSTSELLTREENVVLIDIRPEARDYGVPDLRRGARFRYASVTLPEIDGSVRKLLVRGRDLDDALIAAVIRNLKIVRDRSKVIVMDADGTRSKGIARSLKKLGRPYLVHGGFRSWVKNGLRSKQLKPETTLTILNEEAEAILEEIRPTPLQTVGYGVPYLLLSCYNLVAEWERTLQLIGVIGLGQTIYKRVASYEDSEDFKQDVRLLLAPVTLGAEAFSWAARKLEPNRVGLPTSPSSSAVQDRVLQAAAKHESQPPDSEEMQDLSYESNAPVDENVDLSEA</sequence>
<dbReference type="GO" id="GO:0071277">
    <property type="term" value="P:cellular response to calcium ion"/>
    <property type="evidence" value="ECO:0007669"/>
    <property type="project" value="InterPro"/>
</dbReference>
<dbReference type="InParanoid" id="A0A200QKU8"/>
<gene>
    <name evidence="3" type="ORF">BVC80_1741g25</name>
</gene>